<feature type="chain" id="PRO_5046215697" description="Gram-positive pilin subunit D1 N-terminal domain-containing protein" evidence="2">
    <location>
        <begin position="26"/>
        <end position="410"/>
    </location>
</feature>
<dbReference type="Proteomes" id="UP000028504">
    <property type="component" value="Chromosome"/>
</dbReference>
<protein>
    <recommendedName>
        <fullName evidence="3">Gram-positive pilin subunit D1 N-terminal domain-containing protein</fullName>
    </recommendedName>
</protein>
<dbReference type="NCBIfam" id="NF033902">
    <property type="entry name" value="iso_D2_wall_anc"/>
    <property type="match status" value="1"/>
</dbReference>
<sequence>MNVFKKALVATVASAFVVSGGGVMATAQPAGNPATNAQAAAASIDASRTATLHIHKYSGDPVPGAQNNGLEQTVTGQRDPLAGAQFRIERVTNVDLTTAAGWLQAEQIAKNAEGAPTPTFGEGQSVTTDQNGAATVNNLPLGLYRVTEVAAPARHTKAEPFFVTLPLTHPQERNAWLYDVHVYPKNKKDDRPLTKTVADANKNAGDVIDYRLSSPIPDYERLARFQIQDVYPQDRLEFPDQGQEGRKVEVTAGGTTMTEGTDYVVTDNAPQPGRLTIAFTRAGLDKLDALPRGENPDQRQVNVVLSFRVKEVTGETLGPIENTFNVVENPDGDPSVPPNTPPETPANPPANPPTPEETPKTYHGNVRVIKKNSGDENLAGVEFDVFRCNDANSLQGDAIKRSLPEKTVKR</sequence>
<dbReference type="RefSeq" id="WP_038604039.1">
    <property type="nucleotide sequence ID" value="NZ_CP008944.1"/>
</dbReference>
<dbReference type="NCBIfam" id="TIGR04226">
    <property type="entry name" value="RrgB_K2N_iso_D2"/>
    <property type="match status" value="1"/>
</dbReference>
<dbReference type="EMBL" id="CP008944">
    <property type="protein sequence ID" value="AIG63437.1"/>
    <property type="molecule type" value="Genomic_DNA"/>
</dbReference>
<keyword evidence="2" id="KW-0732">Signal</keyword>
<dbReference type="InterPro" id="IPR026466">
    <property type="entry name" value="Fim_isopep_form_D2_dom"/>
</dbReference>
<keyword evidence="5" id="KW-1185">Reference proteome</keyword>
<evidence type="ECO:0000259" key="3">
    <source>
        <dbReference type="Pfam" id="PF16555"/>
    </source>
</evidence>
<dbReference type="InterPro" id="IPR048052">
    <property type="entry name" value="FM1-like"/>
</dbReference>
<dbReference type="InterPro" id="IPR013783">
    <property type="entry name" value="Ig-like_fold"/>
</dbReference>
<feature type="compositionally biased region" description="Pro residues" evidence="1">
    <location>
        <begin position="335"/>
        <end position="356"/>
    </location>
</feature>
<proteinExistence type="predicted"/>
<feature type="domain" description="Gram-positive pilin subunit D1 N-terminal" evidence="3">
    <location>
        <begin position="49"/>
        <end position="186"/>
    </location>
</feature>
<evidence type="ECO:0000256" key="2">
    <source>
        <dbReference type="SAM" id="SignalP"/>
    </source>
</evidence>
<dbReference type="Pfam" id="PF16555">
    <property type="entry name" value="GramPos_pilinD1"/>
    <property type="match status" value="1"/>
</dbReference>
<name>A0ABM5QL41_9CORY</name>
<evidence type="ECO:0000313" key="4">
    <source>
        <dbReference type="EMBL" id="AIG63437.1"/>
    </source>
</evidence>
<feature type="signal peptide" evidence="2">
    <location>
        <begin position="1"/>
        <end position="25"/>
    </location>
</feature>
<dbReference type="InterPro" id="IPR032364">
    <property type="entry name" value="GramPos_pilinD1_N"/>
</dbReference>
<gene>
    <name evidence="4" type="ORF">CATYP_00545</name>
</gene>
<evidence type="ECO:0000256" key="1">
    <source>
        <dbReference type="SAM" id="MobiDB-lite"/>
    </source>
</evidence>
<evidence type="ECO:0000313" key="5">
    <source>
        <dbReference type="Proteomes" id="UP000028504"/>
    </source>
</evidence>
<organism evidence="4 5">
    <name type="scientific">Corynebacterium atypicum</name>
    <dbReference type="NCBI Taxonomy" id="191610"/>
    <lineage>
        <taxon>Bacteria</taxon>
        <taxon>Bacillati</taxon>
        <taxon>Actinomycetota</taxon>
        <taxon>Actinomycetes</taxon>
        <taxon>Mycobacteriales</taxon>
        <taxon>Corynebacteriaceae</taxon>
        <taxon>Corynebacterium</taxon>
    </lineage>
</organism>
<reference evidence="4 5" key="1">
    <citation type="submission" date="2014-07" db="EMBL/GenBank/DDBJ databases">
        <title>Complete genome sequence of Corynebacterium atypicum DSM 44849: identifiction of the mycolic acid biosynthesis genes.</title>
        <authorList>
            <person name="Tippelt A."/>
            <person name="Mollmann S."/>
            <person name="Albersmeier A."/>
            <person name="Jaenicke S."/>
            <person name="Ruckert C."/>
            <person name="Tauch A."/>
        </authorList>
    </citation>
    <scope>NUCLEOTIDE SEQUENCE [LARGE SCALE GENOMIC DNA]</scope>
    <source>
        <strain evidence="4 5">R2070</strain>
    </source>
</reference>
<dbReference type="Gene3D" id="2.60.40.740">
    <property type="match status" value="1"/>
</dbReference>
<accession>A0ABM5QL41</accession>
<dbReference type="Gene3D" id="2.60.40.10">
    <property type="entry name" value="Immunoglobulins"/>
    <property type="match status" value="1"/>
</dbReference>
<feature type="region of interest" description="Disordered" evidence="1">
    <location>
        <begin position="329"/>
        <end position="363"/>
    </location>
</feature>